<keyword evidence="3" id="KW-1185">Reference proteome</keyword>
<name>A0A540MCV5_MALBA</name>
<protein>
    <submittedName>
        <fullName evidence="2">Uncharacterized protein</fullName>
    </submittedName>
</protein>
<evidence type="ECO:0000313" key="2">
    <source>
        <dbReference type="EMBL" id="TQD96525.1"/>
    </source>
</evidence>
<proteinExistence type="predicted"/>
<dbReference type="Proteomes" id="UP000315295">
    <property type="component" value="Unassembled WGS sequence"/>
</dbReference>
<evidence type="ECO:0000256" key="1">
    <source>
        <dbReference type="SAM" id="MobiDB-lite"/>
    </source>
</evidence>
<feature type="region of interest" description="Disordered" evidence="1">
    <location>
        <begin position="1"/>
        <end position="23"/>
    </location>
</feature>
<accession>A0A540MCV5</accession>
<gene>
    <name evidence="2" type="ORF">C1H46_017863</name>
</gene>
<dbReference type="AlphaFoldDB" id="A0A540MCV5"/>
<reference evidence="2 3" key="1">
    <citation type="journal article" date="2019" name="G3 (Bethesda)">
        <title>Sequencing of a Wild Apple (Malus baccata) Genome Unravels the Differences Between Cultivated and Wild Apple Species Regarding Disease Resistance and Cold Tolerance.</title>
        <authorList>
            <person name="Chen X."/>
        </authorList>
    </citation>
    <scope>NUCLEOTIDE SEQUENCE [LARGE SCALE GENOMIC DNA]</scope>
    <source>
        <strain evidence="3">cv. Shandingzi</strain>
        <tissue evidence="2">Leaves</tissue>
    </source>
</reference>
<sequence length="65" mass="7287">MEGDSSDPTHLRTPASTSKHKKKVCKIPFGRGVVEVRNETGASLWIETRGSDKKVVIEMDYEVVR</sequence>
<evidence type="ECO:0000313" key="3">
    <source>
        <dbReference type="Proteomes" id="UP000315295"/>
    </source>
</evidence>
<comment type="caution">
    <text evidence="2">The sequence shown here is derived from an EMBL/GenBank/DDBJ whole genome shotgun (WGS) entry which is preliminary data.</text>
</comment>
<organism evidence="2 3">
    <name type="scientific">Malus baccata</name>
    <name type="common">Siberian crab apple</name>
    <name type="synonym">Pyrus baccata</name>
    <dbReference type="NCBI Taxonomy" id="106549"/>
    <lineage>
        <taxon>Eukaryota</taxon>
        <taxon>Viridiplantae</taxon>
        <taxon>Streptophyta</taxon>
        <taxon>Embryophyta</taxon>
        <taxon>Tracheophyta</taxon>
        <taxon>Spermatophyta</taxon>
        <taxon>Magnoliopsida</taxon>
        <taxon>eudicotyledons</taxon>
        <taxon>Gunneridae</taxon>
        <taxon>Pentapetalae</taxon>
        <taxon>rosids</taxon>
        <taxon>fabids</taxon>
        <taxon>Rosales</taxon>
        <taxon>Rosaceae</taxon>
        <taxon>Amygdaloideae</taxon>
        <taxon>Maleae</taxon>
        <taxon>Malus</taxon>
    </lineage>
</organism>
<dbReference type="EMBL" id="VIEB01000291">
    <property type="protein sequence ID" value="TQD96525.1"/>
    <property type="molecule type" value="Genomic_DNA"/>
</dbReference>